<organism evidence="3 4">
    <name type="scientific">Glycomyces artemisiae</name>
    <dbReference type="NCBI Taxonomy" id="1076443"/>
    <lineage>
        <taxon>Bacteria</taxon>
        <taxon>Bacillati</taxon>
        <taxon>Actinomycetota</taxon>
        <taxon>Actinomycetes</taxon>
        <taxon>Glycomycetales</taxon>
        <taxon>Glycomycetaceae</taxon>
        <taxon>Glycomyces</taxon>
    </lineage>
</organism>
<keyword evidence="1" id="KW-1133">Transmembrane helix</keyword>
<gene>
    <name evidence="3" type="ORF">B0I28_11441</name>
</gene>
<reference evidence="3 4" key="1">
    <citation type="submission" date="2018-03" db="EMBL/GenBank/DDBJ databases">
        <title>Genomic Encyclopedia of Type Strains, Phase III (KMG-III): the genomes of soil and plant-associated and newly described type strains.</title>
        <authorList>
            <person name="Whitman W."/>
        </authorList>
    </citation>
    <scope>NUCLEOTIDE SEQUENCE [LARGE SCALE GENOMIC DNA]</scope>
    <source>
        <strain evidence="3 4">CGMCC 4.7067</strain>
    </source>
</reference>
<name>A0A2T0UA32_9ACTN</name>
<comment type="caution">
    <text evidence="3">The sequence shown here is derived from an EMBL/GenBank/DDBJ whole genome shotgun (WGS) entry which is preliminary data.</text>
</comment>
<dbReference type="EMBL" id="PVTJ01000014">
    <property type="protein sequence ID" value="PRY54769.1"/>
    <property type="molecule type" value="Genomic_DNA"/>
</dbReference>
<protein>
    <recommendedName>
        <fullName evidence="2">DUF6286 domain-containing protein</fullName>
    </recommendedName>
</protein>
<keyword evidence="4" id="KW-1185">Reference proteome</keyword>
<evidence type="ECO:0000256" key="1">
    <source>
        <dbReference type="SAM" id="Phobius"/>
    </source>
</evidence>
<keyword evidence="1" id="KW-0472">Membrane</keyword>
<accession>A0A2T0UA32</accession>
<dbReference type="RefSeq" id="WP_106366653.1">
    <property type="nucleotide sequence ID" value="NZ_PVTJ01000014.1"/>
</dbReference>
<dbReference type="AlphaFoldDB" id="A0A2T0UA32"/>
<evidence type="ECO:0000259" key="2">
    <source>
        <dbReference type="Pfam" id="PF19803"/>
    </source>
</evidence>
<feature type="domain" description="DUF6286" evidence="2">
    <location>
        <begin position="72"/>
        <end position="160"/>
    </location>
</feature>
<dbReference type="InterPro" id="IPR046253">
    <property type="entry name" value="DUF6286"/>
</dbReference>
<sequence length="173" mass="17840">MKLRDPRRGPAAAWPAVLGALLLLAFAALLAQHAAAARGWTANASWLGEALAALDDRRPSAWALAGGAAAALLGLWFLIAAFLPARRSHLHADGPGDLWIAPAAIEAVAADAAERAPGVLHAAGEMRRRRLRVKALLAPGHEAAVADILESVGARLGGLGELEVSVQAKEGAR</sequence>
<proteinExistence type="predicted"/>
<feature type="transmembrane region" description="Helical" evidence="1">
    <location>
        <begin position="60"/>
        <end position="83"/>
    </location>
</feature>
<dbReference type="Pfam" id="PF19803">
    <property type="entry name" value="DUF6286"/>
    <property type="match status" value="1"/>
</dbReference>
<dbReference type="Proteomes" id="UP000238176">
    <property type="component" value="Unassembled WGS sequence"/>
</dbReference>
<keyword evidence="1" id="KW-0812">Transmembrane</keyword>
<evidence type="ECO:0000313" key="3">
    <source>
        <dbReference type="EMBL" id="PRY54769.1"/>
    </source>
</evidence>
<evidence type="ECO:0000313" key="4">
    <source>
        <dbReference type="Proteomes" id="UP000238176"/>
    </source>
</evidence>